<evidence type="ECO:0000256" key="1">
    <source>
        <dbReference type="SAM" id="SignalP"/>
    </source>
</evidence>
<evidence type="ECO:0000313" key="3">
    <source>
        <dbReference type="Proteomes" id="UP000323994"/>
    </source>
</evidence>
<dbReference type="AlphaFoldDB" id="A0A5M8QSV1"/>
<dbReference type="RefSeq" id="WP_139013161.1">
    <property type="nucleotide sequence ID" value="NZ_VBSN01000049.1"/>
</dbReference>
<keyword evidence="3" id="KW-1185">Reference proteome</keyword>
<dbReference type="Proteomes" id="UP000323994">
    <property type="component" value="Unassembled WGS sequence"/>
</dbReference>
<sequence length="239" mass="26061">MTTLKNLIVFVIVLLSSAGSLFAHALWIETNTVGKAGQKQTVKIIYAEPDDKPEKIGDWYSDVKEFELWLIAPDKQKTKLATVAAGDHFTSEFTPKQDGVYTLTISKAARELGGSTVYQFNASAVVKVGKSLTGNEASFNENEINVFADASGTFRTNQSVNLTTLLKNKPAEKMQVSIASPSGWNRHVRSDAGGAAEFVPVWPGTYKIEASASEKAEGDHFGKPYKSIWRSATLLIDVQ</sequence>
<comment type="caution">
    <text evidence="2">The sequence shown here is derived from an EMBL/GenBank/DDBJ whole genome shotgun (WGS) entry which is preliminary data.</text>
</comment>
<organism evidence="2 3">
    <name type="scientific">Dyadobacter flavalbus</name>
    <dbReference type="NCBI Taxonomy" id="2579942"/>
    <lineage>
        <taxon>Bacteria</taxon>
        <taxon>Pseudomonadati</taxon>
        <taxon>Bacteroidota</taxon>
        <taxon>Cytophagia</taxon>
        <taxon>Cytophagales</taxon>
        <taxon>Spirosomataceae</taxon>
        <taxon>Dyadobacter</taxon>
    </lineage>
</organism>
<gene>
    <name evidence="2" type="ORF">FEM33_16830</name>
</gene>
<feature type="signal peptide" evidence="1">
    <location>
        <begin position="1"/>
        <end position="25"/>
    </location>
</feature>
<feature type="chain" id="PRO_5024420690" evidence="1">
    <location>
        <begin position="26"/>
        <end position="239"/>
    </location>
</feature>
<proteinExistence type="predicted"/>
<keyword evidence="1" id="KW-0732">Signal</keyword>
<dbReference type="EMBL" id="VBSN01000049">
    <property type="protein sequence ID" value="KAA6438358.1"/>
    <property type="molecule type" value="Genomic_DNA"/>
</dbReference>
<dbReference type="OrthoDB" id="1148550at2"/>
<dbReference type="InterPro" id="IPR019613">
    <property type="entry name" value="DUF4198"/>
</dbReference>
<accession>A0A5M8QSV1</accession>
<evidence type="ECO:0000313" key="2">
    <source>
        <dbReference type="EMBL" id="KAA6438358.1"/>
    </source>
</evidence>
<reference evidence="2 3" key="1">
    <citation type="submission" date="2019-05" db="EMBL/GenBank/DDBJ databases">
        <authorList>
            <person name="Qu J.-H."/>
        </authorList>
    </citation>
    <scope>NUCLEOTIDE SEQUENCE [LARGE SCALE GENOMIC DNA]</scope>
    <source>
        <strain evidence="2 3">NS28</strain>
    </source>
</reference>
<dbReference type="Pfam" id="PF10670">
    <property type="entry name" value="DUF4198"/>
    <property type="match status" value="1"/>
</dbReference>
<protein>
    <submittedName>
        <fullName evidence="2">DUF4198 domain-containing protein</fullName>
    </submittedName>
</protein>
<name>A0A5M8QSV1_9BACT</name>